<feature type="compositionally biased region" description="Basic and acidic residues" evidence="3">
    <location>
        <begin position="405"/>
        <end position="426"/>
    </location>
</feature>
<dbReference type="InterPro" id="IPR029053">
    <property type="entry name" value="Viral_coat"/>
</dbReference>
<evidence type="ECO:0000313" key="4">
    <source>
        <dbReference type="EMBL" id="ASK12205.1"/>
    </source>
</evidence>
<keyword evidence="5" id="KW-1185">Reference proteome</keyword>
<name>A0A220QTG3_9VIRU</name>
<dbReference type="SUPFAM" id="SSF88633">
    <property type="entry name" value="Positive stranded ssRNA viruses"/>
    <property type="match status" value="1"/>
</dbReference>
<evidence type="ECO:0000256" key="1">
    <source>
        <dbReference type="ARBA" id="ARBA00004328"/>
    </source>
</evidence>
<dbReference type="GeneID" id="33865836"/>
<reference evidence="5" key="1">
    <citation type="submission" date="2017-05" db="EMBL/GenBank/DDBJ databases">
        <title>Polycipiviridae: a proposed new family of polycistronic picorna-like RNA viruses.</title>
        <authorList>
            <person name="Olendraite I."/>
            <person name="Lukhovitskaya N.I."/>
            <person name="Porter S.D."/>
            <person name="Valles S.M."/>
            <person name="Firth A.E."/>
        </authorList>
    </citation>
    <scope>NUCLEOTIDE SEQUENCE [LARGE SCALE GENOMIC DNA]</scope>
</reference>
<evidence type="ECO:0000256" key="3">
    <source>
        <dbReference type="SAM" id="MobiDB-lite"/>
    </source>
</evidence>
<sequence>MDNEEPQLTQIANLQISDDGHKLPEQSRIPTLQIPRPFNFNDLIHQWQPMGIRVKLNLPFTGNDQDFLFAIRNGPFIPMPGYLYQDSNAQITVSDTGSADYSTRNFSKQTKYDSYAWNNMFPVRHGTALLQTTDPGKSSVYITQYDAPPSFSAFSTMFRRWRGTIHYRIRVVSGFTTQGYIFMSMIRNSPSIPMVYNESNTTAGPPRQDNSYREAMQNSYIMGDTAMFRHFELQVPYEYPTPYYDQYAWIGKRSRPARYFLSSNTDSDSSKATNRYQYNIRPIQYEPHGDNWIVMGLRGTLESSVQNSQVTFELEYRAGDDFQFADPFLPFPDFYAATNQQIKDFGSPVPFRTLPSSTSFSGGYVSPTKVTKEQAARLKQIADREKQLAARRRLVRSVTQDDLAEYQRDHQDYDSDGHDTIDEDTRSVASDIGDVSSLRQSLRKSLRDKLPK</sequence>
<gene>
    <name evidence="4" type="primary">ORF4</name>
</gene>
<feature type="region of interest" description="Disordered" evidence="3">
    <location>
        <begin position="405"/>
        <end position="452"/>
    </location>
</feature>
<dbReference type="RefSeq" id="YP_009407948.1">
    <property type="nucleotide sequence ID" value="NC_035457.1"/>
</dbReference>
<dbReference type="KEGG" id="vg:33865836"/>
<evidence type="ECO:0000313" key="5">
    <source>
        <dbReference type="Proteomes" id="UP000217327"/>
    </source>
</evidence>
<protein>
    <submittedName>
        <fullName evidence="4">Putative capsid protein</fullName>
    </submittedName>
</protein>
<dbReference type="Proteomes" id="UP000217327">
    <property type="component" value="Segment"/>
</dbReference>
<organism evidence="4 5">
    <name type="scientific">Myrmica scabrinodis virus 1</name>
    <dbReference type="NCBI Taxonomy" id="2018502"/>
    <lineage>
        <taxon>Viruses</taxon>
        <taxon>Riboviria</taxon>
        <taxon>Orthornavirae</taxon>
        <taxon>Pisuviricota</taxon>
        <taxon>Pisoniviricetes</taxon>
        <taxon>Picornavirales</taxon>
        <taxon>Polycipiviridae</taxon>
        <taxon>Sopolycivirus</taxon>
        <taxon>Sopolycivirus myrmicae</taxon>
    </lineage>
</organism>
<comment type="subcellular location">
    <subcellularLocation>
        <location evidence="1">Virion</location>
    </subcellularLocation>
</comment>
<dbReference type="OrthoDB" id="9316at10239"/>
<dbReference type="GO" id="GO:0044423">
    <property type="term" value="C:virion component"/>
    <property type="evidence" value="ECO:0007669"/>
    <property type="project" value="UniProtKB-KW"/>
</dbReference>
<keyword evidence="2" id="KW-0946">Virion</keyword>
<accession>A0A220QTG3</accession>
<dbReference type="EMBL" id="MF041810">
    <property type="protein sequence ID" value="ASK12205.1"/>
    <property type="molecule type" value="Genomic_RNA"/>
</dbReference>
<evidence type="ECO:0000256" key="2">
    <source>
        <dbReference type="ARBA" id="ARBA00022844"/>
    </source>
</evidence>
<proteinExistence type="predicted"/>
<dbReference type="Gene3D" id="2.60.120.20">
    <property type="match status" value="1"/>
</dbReference>